<feature type="transmembrane region" description="Helical" evidence="1">
    <location>
        <begin position="73"/>
        <end position="94"/>
    </location>
</feature>
<comment type="caution">
    <text evidence="2">The sequence shown here is derived from an EMBL/GenBank/DDBJ whole genome shotgun (WGS) entry which is preliminary data.</text>
</comment>
<dbReference type="InterPro" id="IPR021215">
    <property type="entry name" value="DUF2752"/>
</dbReference>
<proteinExistence type="predicted"/>
<keyword evidence="1" id="KW-0812">Transmembrane</keyword>
<dbReference type="Proteomes" id="UP000535543">
    <property type="component" value="Unassembled WGS sequence"/>
</dbReference>
<reference evidence="2 3" key="2">
    <citation type="submission" date="2020-06" db="EMBL/GenBank/DDBJ databases">
        <title>Antribacter stalactiti gen. nov., sp. nov., a new member of the family Nacardiaceae isolated from a cave.</title>
        <authorList>
            <person name="Kim I.S."/>
        </authorList>
    </citation>
    <scope>NUCLEOTIDE SEQUENCE [LARGE SCALE GENOMIC DNA]</scope>
    <source>
        <strain evidence="2 3">YC2-7</strain>
    </source>
</reference>
<reference evidence="2 3" key="1">
    <citation type="submission" date="2019-05" db="EMBL/GenBank/DDBJ databases">
        <authorList>
            <person name="Lee S.D."/>
        </authorList>
    </citation>
    <scope>NUCLEOTIDE SEQUENCE [LARGE SCALE GENOMIC DNA]</scope>
    <source>
        <strain evidence="2 3">YC2-7</strain>
    </source>
</reference>
<evidence type="ECO:0000313" key="3">
    <source>
        <dbReference type="Proteomes" id="UP000535543"/>
    </source>
</evidence>
<dbReference type="RefSeq" id="WP_169589278.1">
    <property type="nucleotide sequence ID" value="NZ_VCQU01000006.1"/>
</dbReference>
<protein>
    <submittedName>
        <fullName evidence="2">DUF2752 domain-containing protein</fullName>
    </submittedName>
</protein>
<dbReference type="Pfam" id="PF10825">
    <property type="entry name" value="DUF2752"/>
    <property type="match status" value="1"/>
</dbReference>
<organism evidence="2 3">
    <name type="scientific">Antrihabitans stalactiti</name>
    <dbReference type="NCBI Taxonomy" id="2584121"/>
    <lineage>
        <taxon>Bacteria</taxon>
        <taxon>Bacillati</taxon>
        <taxon>Actinomycetota</taxon>
        <taxon>Actinomycetes</taxon>
        <taxon>Mycobacteriales</taxon>
        <taxon>Nocardiaceae</taxon>
        <taxon>Antrihabitans</taxon>
    </lineage>
</organism>
<sequence length="137" mass="14667">MTAPAETRGRLLAPLGAAVAGVGALTLLHFRDPHVSHSYGVCPFHELTGLWCPGCGGLRAMNNLTNGDVVGSLSSNVLIVPVLLLAALAWLMWVDRLWHDRPRGKIVFTKVHGAVLAVALVGFTVLRNTPWGTWLSP</sequence>
<name>A0A848KKT5_9NOCA</name>
<feature type="transmembrane region" description="Helical" evidence="1">
    <location>
        <begin position="12"/>
        <end position="30"/>
    </location>
</feature>
<keyword evidence="3" id="KW-1185">Reference proteome</keyword>
<feature type="transmembrane region" description="Helical" evidence="1">
    <location>
        <begin position="106"/>
        <end position="126"/>
    </location>
</feature>
<dbReference type="AlphaFoldDB" id="A0A848KKT5"/>
<dbReference type="EMBL" id="VCQU01000006">
    <property type="protein sequence ID" value="NMN96880.1"/>
    <property type="molecule type" value="Genomic_DNA"/>
</dbReference>
<accession>A0A848KKT5</accession>
<evidence type="ECO:0000313" key="2">
    <source>
        <dbReference type="EMBL" id="NMN96880.1"/>
    </source>
</evidence>
<keyword evidence="1" id="KW-0472">Membrane</keyword>
<keyword evidence="1" id="KW-1133">Transmembrane helix</keyword>
<evidence type="ECO:0000256" key="1">
    <source>
        <dbReference type="SAM" id="Phobius"/>
    </source>
</evidence>
<gene>
    <name evidence="2" type="ORF">FGL95_17730</name>
</gene>